<keyword evidence="1" id="KW-1133">Transmembrane helix</keyword>
<dbReference type="Proteomes" id="UP000003744">
    <property type="component" value="Unassembled WGS sequence"/>
</dbReference>
<sequence length="403" mass="47664">MISNNVVDIDNKGEVNKLENFFFWGITIDIFFLPYLSSISISISVILVILWMIIRVQNLKVYKEEALFIFMAILMLFGTLINPLYSGRAKFETSFITAIKRYFQYVLCFSVYFFYKNYFKTNNVDIERILILFIFYIAFFALLYKIFPNIYANIKIKLNPADNHTRRYLSNQVQYRFNYLWTDPNNISYMLSGIAGFLIFKDINYLKKNVLLILICFTELCTASNGGIIMLLLVLSLQIIFKFLYLIKSRININKILFMLFLLALLILIYRYTSLYKYIYNNYIRITLERASYYSSSSGGRFDDLVNSFKYLEPFMLILGSGNEGFASEIGHIYWIGMYGGISYLIFMYIMFRVKLNKNYKKFIWMIPFFVGFTMNIAIGEYKWMAIYLFLLAYSRYGGMANE</sequence>
<feature type="transmembrane region" description="Helical" evidence="1">
    <location>
        <begin position="130"/>
        <end position="147"/>
    </location>
</feature>
<keyword evidence="1" id="KW-0472">Membrane</keyword>
<feature type="transmembrane region" description="Helical" evidence="1">
    <location>
        <begin position="333"/>
        <end position="352"/>
    </location>
</feature>
<organism evidence="2 3">
    <name type="scientific">Anaerococcus tetradius ATCC 35098</name>
    <dbReference type="NCBI Taxonomy" id="525255"/>
    <lineage>
        <taxon>Bacteria</taxon>
        <taxon>Bacillati</taxon>
        <taxon>Bacillota</taxon>
        <taxon>Tissierellia</taxon>
        <taxon>Tissierellales</taxon>
        <taxon>Peptoniphilaceae</taxon>
        <taxon>Anaerococcus</taxon>
    </lineage>
</organism>
<feature type="transmembrane region" description="Helical" evidence="1">
    <location>
        <begin position="102"/>
        <end position="118"/>
    </location>
</feature>
<feature type="transmembrane region" description="Helical" evidence="1">
    <location>
        <begin position="210"/>
        <end position="235"/>
    </location>
</feature>
<name>C2CI29_9FIRM</name>
<dbReference type="HOGENOM" id="CLU_691926_0_0_9"/>
<protein>
    <recommendedName>
        <fullName evidence="4">O-antigen polymerase</fullName>
    </recommendedName>
</protein>
<accession>C2CI29</accession>
<feature type="transmembrane region" description="Helical" evidence="1">
    <location>
        <begin position="21"/>
        <end position="54"/>
    </location>
</feature>
<evidence type="ECO:0000256" key="1">
    <source>
        <dbReference type="SAM" id="Phobius"/>
    </source>
</evidence>
<feature type="transmembrane region" description="Helical" evidence="1">
    <location>
        <begin position="256"/>
        <end position="273"/>
    </location>
</feature>
<dbReference type="AlphaFoldDB" id="C2CI29"/>
<evidence type="ECO:0000313" key="2">
    <source>
        <dbReference type="EMBL" id="EEI82824.1"/>
    </source>
</evidence>
<dbReference type="EMBL" id="ACGC01000052">
    <property type="protein sequence ID" value="EEI82824.1"/>
    <property type="molecule type" value="Genomic_DNA"/>
</dbReference>
<keyword evidence="1" id="KW-0812">Transmembrane</keyword>
<feature type="transmembrane region" description="Helical" evidence="1">
    <location>
        <begin position="364"/>
        <end position="394"/>
    </location>
</feature>
<proteinExistence type="predicted"/>
<comment type="caution">
    <text evidence="2">The sequence shown here is derived from an EMBL/GenBank/DDBJ whole genome shotgun (WGS) entry which is preliminary data.</text>
</comment>
<dbReference type="RefSeq" id="WP_004837255.1">
    <property type="nucleotide sequence ID" value="NZ_GG666297.1"/>
</dbReference>
<evidence type="ECO:0008006" key="4">
    <source>
        <dbReference type="Google" id="ProtNLM"/>
    </source>
</evidence>
<evidence type="ECO:0000313" key="3">
    <source>
        <dbReference type="Proteomes" id="UP000003744"/>
    </source>
</evidence>
<feature type="transmembrane region" description="Helical" evidence="1">
    <location>
        <begin position="66"/>
        <end position="82"/>
    </location>
</feature>
<reference evidence="2 3" key="1">
    <citation type="submission" date="2009-01" db="EMBL/GenBank/DDBJ databases">
        <authorList>
            <person name="Qin X."/>
            <person name="Bachman B."/>
            <person name="Battles P."/>
            <person name="Bell A."/>
            <person name="Bess C."/>
            <person name="Bickham C."/>
            <person name="Chaboub L."/>
            <person name="Chen D."/>
            <person name="Coyle M."/>
            <person name="Deiros D.R."/>
            <person name="Dinh H."/>
            <person name="Forbes L."/>
            <person name="Fowler G."/>
            <person name="Francisco L."/>
            <person name="Fu Q."/>
            <person name="Gubbala S."/>
            <person name="Hale W."/>
            <person name="Han Y."/>
            <person name="Hemphill L."/>
            <person name="Highlander S.K."/>
            <person name="Hirani K."/>
            <person name="Hogues M."/>
            <person name="Jackson L."/>
            <person name="Jakkamsetti A."/>
            <person name="Javaid M."/>
            <person name="Jiang H."/>
            <person name="Korchina V."/>
            <person name="Kovar C."/>
            <person name="Lara F."/>
            <person name="Lee S."/>
            <person name="Mata R."/>
            <person name="Mathew T."/>
            <person name="Moen C."/>
            <person name="Morales K."/>
            <person name="Munidasa M."/>
            <person name="Nazareth L."/>
            <person name="Ngo R."/>
            <person name="Nguyen L."/>
            <person name="Okwuonu G."/>
            <person name="Ongeri F."/>
            <person name="Patil S."/>
            <person name="Petrosino J."/>
            <person name="Pham C."/>
            <person name="Pham P."/>
            <person name="Pu L.-L."/>
            <person name="Puazo M."/>
            <person name="Raj R."/>
            <person name="Reid J."/>
            <person name="Rouhana J."/>
            <person name="Saada N."/>
            <person name="Shang Y."/>
            <person name="Simmons D."/>
            <person name="Thornton R."/>
            <person name="Warren J."/>
            <person name="Weissenberger G."/>
            <person name="Zhang J."/>
            <person name="Zhang L."/>
            <person name="Zhou C."/>
            <person name="Zhu D."/>
            <person name="Muzny D."/>
            <person name="Worley K."/>
            <person name="Gibbs R."/>
        </authorList>
    </citation>
    <scope>NUCLEOTIDE SEQUENCE [LARGE SCALE GENOMIC DNA]</scope>
    <source>
        <strain evidence="2 3">ATCC 35098</strain>
    </source>
</reference>
<gene>
    <name evidence="2" type="ORF">HMPREF0077_1139</name>
</gene>